<comment type="caution">
    <text evidence="2">The sequence shown here is derived from an EMBL/GenBank/DDBJ whole genome shotgun (WGS) entry which is preliminary data.</text>
</comment>
<dbReference type="Proteomes" id="UP000093226">
    <property type="component" value="Unassembled WGS sequence"/>
</dbReference>
<feature type="domain" description="DUF6438" evidence="1">
    <location>
        <begin position="91"/>
        <end position="170"/>
    </location>
</feature>
<reference evidence="3" key="1">
    <citation type="submission" date="2016-03" db="EMBL/GenBank/DDBJ databases">
        <title>Draft genome sequence of Paenibacillus glacialis DSM 22343.</title>
        <authorList>
            <person name="Shin S.-K."/>
            <person name="Yi H."/>
        </authorList>
    </citation>
    <scope>NUCLEOTIDE SEQUENCE [LARGE SCALE GENOMIC DNA]</scope>
    <source>
        <strain evidence="3">NBRC 105008</strain>
    </source>
</reference>
<gene>
    <name evidence="2" type="ORF">FBGL_12725</name>
</gene>
<evidence type="ECO:0000313" key="2">
    <source>
        <dbReference type="EMBL" id="OCB69775.1"/>
    </source>
</evidence>
<proteinExistence type="predicted"/>
<dbReference type="Pfam" id="PF20033">
    <property type="entry name" value="DUF6438"/>
    <property type="match status" value="1"/>
</dbReference>
<dbReference type="STRING" id="551990.SAMN05192550_2916"/>
<sequence>MKVGASKSPPAASPKTLAVILPTKNRKCRMKRQLFIIFILTLLISCTKKEKDFDSLEYTYSGTFSTLFLIKFTENDTIFLREHWNVSEKYGKKFPKAKTNYYAILTKEQRNQLSDLIKKIDFKKIKSEYYEDYFDGRAYHVIIKKDDLKKAVFVHSYKEPKELDSLSKWIYATKEHLKLIETKKEFDYKNIDRVFPQPPPPPPIKKTLNEE</sequence>
<dbReference type="EMBL" id="LVEO01000024">
    <property type="protein sequence ID" value="OCB69775.1"/>
    <property type="molecule type" value="Genomic_DNA"/>
</dbReference>
<dbReference type="AlphaFoldDB" id="A0A1B9DJA6"/>
<accession>A0A1B9DJA6</accession>
<dbReference type="InterPro" id="IPR045497">
    <property type="entry name" value="DUF6438"/>
</dbReference>
<protein>
    <recommendedName>
        <fullName evidence="1">DUF6438 domain-containing protein</fullName>
    </recommendedName>
</protein>
<evidence type="ECO:0000313" key="3">
    <source>
        <dbReference type="Proteomes" id="UP000093226"/>
    </source>
</evidence>
<evidence type="ECO:0000259" key="1">
    <source>
        <dbReference type="Pfam" id="PF20033"/>
    </source>
</evidence>
<organism evidence="2 3">
    <name type="scientific">Flavobacterium glycines</name>
    <dbReference type="NCBI Taxonomy" id="551990"/>
    <lineage>
        <taxon>Bacteria</taxon>
        <taxon>Pseudomonadati</taxon>
        <taxon>Bacteroidota</taxon>
        <taxon>Flavobacteriia</taxon>
        <taxon>Flavobacteriales</taxon>
        <taxon>Flavobacteriaceae</taxon>
        <taxon>Flavobacterium</taxon>
    </lineage>
</organism>
<name>A0A1B9DJA6_9FLAO</name>